<keyword evidence="2" id="KW-0472">Membrane</keyword>
<evidence type="ECO:0000313" key="5">
    <source>
        <dbReference type="EMBL" id="KAG2192901.1"/>
    </source>
</evidence>
<dbReference type="AlphaFoldDB" id="A0A8H7QJY9"/>
<keyword evidence="3" id="KW-0576">Peroxisome</keyword>
<dbReference type="InterPro" id="IPR008733">
    <property type="entry name" value="PEX11"/>
</dbReference>
<evidence type="ECO:0000256" key="1">
    <source>
        <dbReference type="ARBA" id="ARBA00022593"/>
    </source>
</evidence>
<comment type="caution">
    <text evidence="5">The sequence shown here is derived from an EMBL/GenBank/DDBJ whole genome shotgun (WGS) entry which is preliminary data.</text>
</comment>
<evidence type="ECO:0000313" key="6">
    <source>
        <dbReference type="Proteomes" id="UP000603453"/>
    </source>
</evidence>
<dbReference type="Proteomes" id="UP000603453">
    <property type="component" value="Unassembled WGS sequence"/>
</dbReference>
<reference evidence="5" key="1">
    <citation type="submission" date="2020-12" db="EMBL/GenBank/DDBJ databases">
        <title>Metabolic potential, ecology and presence of endohyphal bacteria is reflected in genomic diversity of Mucoromycotina.</title>
        <authorList>
            <person name="Muszewska A."/>
            <person name="Okrasinska A."/>
            <person name="Steczkiewicz K."/>
            <person name="Drgas O."/>
            <person name="Orlowska M."/>
            <person name="Perlinska-Lenart U."/>
            <person name="Aleksandrzak-Piekarczyk T."/>
            <person name="Szatraj K."/>
            <person name="Zielenkiewicz U."/>
            <person name="Pilsyk S."/>
            <person name="Malc E."/>
            <person name="Mieczkowski P."/>
            <person name="Kruszewska J.S."/>
            <person name="Biernat P."/>
            <person name="Pawlowska J."/>
        </authorList>
    </citation>
    <scope>NUCLEOTIDE SEQUENCE</scope>
    <source>
        <strain evidence="5">WA0000017839</strain>
    </source>
</reference>
<evidence type="ECO:0000256" key="4">
    <source>
        <dbReference type="ARBA" id="ARBA00046271"/>
    </source>
</evidence>
<dbReference type="PANTHER" id="PTHR12652">
    <property type="entry name" value="PEROXISOMAL BIOGENESIS FACTOR 11"/>
    <property type="match status" value="1"/>
</dbReference>
<keyword evidence="6" id="KW-1185">Reference proteome</keyword>
<protein>
    <submittedName>
        <fullName evidence="5">Uncharacterized protein</fullName>
    </submittedName>
</protein>
<sequence length="359" mass="41480">MSEKRLQQPEALNPLAIAKLLGPSNPKLDHLIRFLNSVRGTDKVLMFIQYWSKVIIWFLQRRSPAVKTASSAISLIQRIQNFSGPVSDFRILLRYYGLLPMVQYMNYIEYNQPASKLSLTIERLQNWSNIIYYPLEHIYWLGAHQVIPISEEKTNKIGMWSCRFWAAYVILEYGRLGEQYRNLKKRETGLLKRIKAGDIETDEDPEAEMASIKAERTSMIVNTCINTGYLPLTIHWSLERSSFPDVLSSSKPGFSQEAFDRARDCFDLCKRVKIASPETTVQETHLEQQYDGKYSTIVNLKTAVDLLPRTDQTAVEIEVDQTVVETIKTNDDAPLNDYTTEDITLHNRWENLMLKFVQA</sequence>
<dbReference type="PANTHER" id="PTHR12652:SF25">
    <property type="entry name" value="MICROBODY (PEROXISOME) PROLIFERATION PROTEIN PEROXIN 11C (EUROFUNG)"/>
    <property type="match status" value="1"/>
</dbReference>
<proteinExistence type="predicted"/>
<comment type="subcellular location">
    <subcellularLocation>
        <location evidence="4">Peroxisome membrane</location>
    </subcellularLocation>
</comment>
<evidence type="ECO:0000256" key="3">
    <source>
        <dbReference type="ARBA" id="ARBA00023140"/>
    </source>
</evidence>
<dbReference type="GO" id="GO:0016559">
    <property type="term" value="P:peroxisome fission"/>
    <property type="evidence" value="ECO:0007669"/>
    <property type="project" value="InterPro"/>
</dbReference>
<gene>
    <name evidence="5" type="ORF">INT47_011143</name>
</gene>
<accession>A0A8H7QJY9</accession>
<keyword evidence="1" id="KW-0962">Peroxisome biogenesis</keyword>
<dbReference type="OrthoDB" id="10005898at2759"/>
<organism evidence="5 6">
    <name type="scientific">Mucor saturninus</name>
    <dbReference type="NCBI Taxonomy" id="64648"/>
    <lineage>
        <taxon>Eukaryota</taxon>
        <taxon>Fungi</taxon>
        <taxon>Fungi incertae sedis</taxon>
        <taxon>Mucoromycota</taxon>
        <taxon>Mucoromycotina</taxon>
        <taxon>Mucoromycetes</taxon>
        <taxon>Mucorales</taxon>
        <taxon>Mucorineae</taxon>
        <taxon>Mucoraceae</taxon>
        <taxon>Mucor</taxon>
    </lineage>
</organism>
<name>A0A8H7QJY9_9FUNG</name>
<dbReference type="EMBL" id="JAEPRD010000261">
    <property type="protein sequence ID" value="KAG2192901.1"/>
    <property type="molecule type" value="Genomic_DNA"/>
</dbReference>
<dbReference type="Pfam" id="PF05648">
    <property type="entry name" value="PEX11"/>
    <property type="match status" value="1"/>
</dbReference>
<dbReference type="GO" id="GO:0005778">
    <property type="term" value="C:peroxisomal membrane"/>
    <property type="evidence" value="ECO:0007669"/>
    <property type="project" value="UniProtKB-SubCell"/>
</dbReference>
<evidence type="ECO:0000256" key="2">
    <source>
        <dbReference type="ARBA" id="ARBA00023136"/>
    </source>
</evidence>